<organism evidence="8 9">
    <name type="scientific">Nocardia brasiliensis</name>
    <dbReference type="NCBI Taxonomy" id="37326"/>
    <lineage>
        <taxon>Bacteria</taxon>
        <taxon>Bacillati</taxon>
        <taxon>Actinomycetota</taxon>
        <taxon>Actinomycetes</taxon>
        <taxon>Mycobacteriales</taxon>
        <taxon>Nocardiaceae</taxon>
        <taxon>Nocardia</taxon>
    </lineage>
</organism>
<name>A0A6G9XXG0_NOCBR</name>
<dbReference type="InterPro" id="IPR011032">
    <property type="entry name" value="GroES-like_sf"/>
</dbReference>
<gene>
    <name evidence="8" type="ORF">F5X71_27780</name>
</gene>
<dbReference type="PROSITE" id="PS00059">
    <property type="entry name" value="ADH_ZINC"/>
    <property type="match status" value="1"/>
</dbReference>
<dbReference type="InterPro" id="IPR013154">
    <property type="entry name" value="ADH-like_N"/>
</dbReference>
<keyword evidence="4" id="KW-0560">Oxidoreductase</keyword>
<dbReference type="Proteomes" id="UP000501705">
    <property type="component" value="Chromosome"/>
</dbReference>
<evidence type="ECO:0000313" key="9">
    <source>
        <dbReference type="Proteomes" id="UP000501705"/>
    </source>
</evidence>
<reference evidence="8 9" key="1">
    <citation type="journal article" date="2019" name="ACS Chem. Biol.">
        <title>Identification and Mobilization of a Cryptic Antibiotic Biosynthesis Gene Locus from a Human-Pathogenic Nocardia Isolate.</title>
        <authorList>
            <person name="Herisse M."/>
            <person name="Ishida K."/>
            <person name="Porter J.L."/>
            <person name="Howden B."/>
            <person name="Hertweck C."/>
            <person name="Stinear T.P."/>
            <person name="Pidot S.J."/>
        </authorList>
    </citation>
    <scope>NUCLEOTIDE SEQUENCE [LARGE SCALE GENOMIC DNA]</scope>
    <source>
        <strain evidence="8 9">AUSMDU00024985</strain>
    </source>
</reference>
<evidence type="ECO:0000313" key="8">
    <source>
        <dbReference type="EMBL" id="QIS05604.1"/>
    </source>
</evidence>
<dbReference type="InterPro" id="IPR050129">
    <property type="entry name" value="Zn_alcohol_dh"/>
</dbReference>
<keyword evidence="3 5" id="KW-0862">Zinc</keyword>
<dbReference type="EMBL" id="CP046171">
    <property type="protein sequence ID" value="QIS05604.1"/>
    <property type="molecule type" value="Genomic_DNA"/>
</dbReference>
<evidence type="ECO:0000256" key="4">
    <source>
        <dbReference type="ARBA" id="ARBA00023002"/>
    </source>
</evidence>
<evidence type="ECO:0000259" key="7">
    <source>
        <dbReference type="Pfam" id="PF08240"/>
    </source>
</evidence>
<sequence>MQALVFESPMKPVLRRLDVPEPAAGEALVKIAYNSICGSDLSLFKGVWHGFKYPIVPGHEWSGEVVATAAGVAADLIGRKVVGDLTCACGQCAACGRGEDVLCQNLQELGFSRDGACAEYMTIPAANLHVLPADLDLRTACQVEPMAVALHAMEAIALAAGERVAVLGAGGIGLLLMTAALSRGADVTVVSDPIPERRAVAAGCGARVVAAAGVGELARLIEGQEDLRPDVVFEASGYPSAVQEAIEIVRPGGRVCLVGYRTDEAGMSEPHMITVKALTLRGVLGPGGRFADAISVLGRGDVNIEPLLTHEFGLADYETALQLALSRGSGNIRSFFHVA</sequence>
<accession>A0A6G9XXG0</accession>
<dbReference type="Pfam" id="PF00107">
    <property type="entry name" value="ADH_zinc_N"/>
    <property type="match status" value="1"/>
</dbReference>
<evidence type="ECO:0000256" key="5">
    <source>
        <dbReference type="RuleBase" id="RU361277"/>
    </source>
</evidence>
<comment type="cofactor">
    <cofactor evidence="1 5">
        <name>Zn(2+)</name>
        <dbReference type="ChEBI" id="CHEBI:29105"/>
    </cofactor>
</comment>
<feature type="domain" description="Alcohol dehydrogenase-like N-terminal" evidence="7">
    <location>
        <begin position="24"/>
        <end position="132"/>
    </location>
</feature>
<dbReference type="Pfam" id="PF08240">
    <property type="entry name" value="ADH_N"/>
    <property type="match status" value="1"/>
</dbReference>
<dbReference type="GO" id="GO:0008270">
    <property type="term" value="F:zinc ion binding"/>
    <property type="evidence" value="ECO:0007669"/>
    <property type="project" value="InterPro"/>
</dbReference>
<keyword evidence="2 5" id="KW-0479">Metal-binding</keyword>
<dbReference type="PANTHER" id="PTHR43401:SF2">
    <property type="entry name" value="L-THREONINE 3-DEHYDROGENASE"/>
    <property type="match status" value="1"/>
</dbReference>
<comment type="similarity">
    <text evidence="5">Belongs to the zinc-containing alcohol dehydrogenase family.</text>
</comment>
<dbReference type="GO" id="GO:0016491">
    <property type="term" value="F:oxidoreductase activity"/>
    <property type="evidence" value="ECO:0007669"/>
    <property type="project" value="UniProtKB-KW"/>
</dbReference>
<dbReference type="AlphaFoldDB" id="A0A6G9XXG0"/>
<evidence type="ECO:0000256" key="2">
    <source>
        <dbReference type="ARBA" id="ARBA00022723"/>
    </source>
</evidence>
<feature type="domain" description="Alcohol dehydrogenase-like C-terminal" evidence="6">
    <location>
        <begin position="171"/>
        <end position="295"/>
    </location>
</feature>
<dbReference type="SUPFAM" id="SSF50129">
    <property type="entry name" value="GroES-like"/>
    <property type="match status" value="1"/>
</dbReference>
<dbReference type="Gene3D" id="3.90.180.10">
    <property type="entry name" value="Medium-chain alcohol dehydrogenases, catalytic domain"/>
    <property type="match status" value="1"/>
</dbReference>
<dbReference type="PANTHER" id="PTHR43401">
    <property type="entry name" value="L-THREONINE 3-DEHYDROGENASE"/>
    <property type="match status" value="1"/>
</dbReference>
<evidence type="ECO:0000256" key="1">
    <source>
        <dbReference type="ARBA" id="ARBA00001947"/>
    </source>
</evidence>
<protein>
    <submittedName>
        <fullName evidence="8">Alcohol dehydrogenase catalytic domain-containing protein</fullName>
    </submittedName>
</protein>
<dbReference type="InterPro" id="IPR013149">
    <property type="entry name" value="ADH-like_C"/>
</dbReference>
<proteinExistence type="inferred from homology"/>
<evidence type="ECO:0000256" key="3">
    <source>
        <dbReference type="ARBA" id="ARBA00022833"/>
    </source>
</evidence>
<evidence type="ECO:0000259" key="6">
    <source>
        <dbReference type="Pfam" id="PF00107"/>
    </source>
</evidence>
<dbReference type="Gene3D" id="3.40.50.720">
    <property type="entry name" value="NAD(P)-binding Rossmann-like Domain"/>
    <property type="match status" value="1"/>
</dbReference>
<dbReference type="SUPFAM" id="SSF51735">
    <property type="entry name" value="NAD(P)-binding Rossmann-fold domains"/>
    <property type="match status" value="1"/>
</dbReference>
<dbReference type="RefSeq" id="WP_167464674.1">
    <property type="nucleotide sequence ID" value="NZ_CP046171.1"/>
</dbReference>
<dbReference type="InterPro" id="IPR002328">
    <property type="entry name" value="ADH_Zn_CS"/>
</dbReference>
<dbReference type="InterPro" id="IPR036291">
    <property type="entry name" value="NAD(P)-bd_dom_sf"/>
</dbReference>